<proteinExistence type="predicted"/>
<dbReference type="EMBL" id="RBKV01000002">
    <property type="protein sequence ID" value="RKR79779.1"/>
    <property type="molecule type" value="Genomic_DNA"/>
</dbReference>
<dbReference type="RefSeq" id="WP_031332164.1">
    <property type="nucleotide sequence ID" value="NZ_CBCRXS010000019.1"/>
</dbReference>
<evidence type="ECO:0000313" key="2">
    <source>
        <dbReference type="EMBL" id="RKR79779.1"/>
    </source>
</evidence>
<accession>A0A495IV89</accession>
<name>A0A495IV89_WILMA</name>
<dbReference type="Proteomes" id="UP000274762">
    <property type="component" value="Unassembled WGS sequence"/>
</dbReference>
<evidence type="ECO:0000313" key="3">
    <source>
        <dbReference type="Proteomes" id="UP000274762"/>
    </source>
</evidence>
<evidence type="ECO:0000256" key="1">
    <source>
        <dbReference type="SAM" id="MobiDB-lite"/>
    </source>
</evidence>
<protein>
    <submittedName>
        <fullName evidence="2">Uncharacterized protein</fullName>
    </submittedName>
</protein>
<reference evidence="2 3" key="1">
    <citation type="submission" date="2018-10" db="EMBL/GenBank/DDBJ databases">
        <title>Sequencing the genomes of 1000 actinobacteria strains.</title>
        <authorList>
            <person name="Klenk H.-P."/>
        </authorList>
    </citation>
    <scope>NUCLEOTIDE SEQUENCE [LARGE SCALE GENOMIC DNA]</scope>
    <source>
        <strain evidence="2 3">DSM 44343</strain>
    </source>
</reference>
<dbReference type="AlphaFoldDB" id="A0A495IV89"/>
<feature type="region of interest" description="Disordered" evidence="1">
    <location>
        <begin position="1"/>
        <end position="35"/>
    </location>
</feature>
<feature type="region of interest" description="Disordered" evidence="1">
    <location>
        <begin position="80"/>
        <end position="99"/>
    </location>
</feature>
<organism evidence="2 3">
    <name type="scientific">Williamsia marianensis</name>
    <dbReference type="NCBI Taxonomy" id="85044"/>
    <lineage>
        <taxon>Bacteria</taxon>
        <taxon>Bacillati</taxon>
        <taxon>Actinomycetota</taxon>
        <taxon>Actinomycetes</taxon>
        <taxon>Mycobacteriales</taxon>
        <taxon>Nocardiaceae</taxon>
        <taxon>Williamsia</taxon>
    </lineage>
</organism>
<gene>
    <name evidence="2" type="ORF">DFJ75_4917</name>
</gene>
<comment type="caution">
    <text evidence="2">The sequence shown here is derived from an EMBL/GenBank/DDBJ whole genome shotgun (WGS) entry which is preliminary data.</text>
</comment>
<feature type="compositionally biased region" description="Polar residues" evidence="1">
    <location>
        <begin position="80"/>
        <end position="91"/>
    </location>
</feature>
<sequence>MSQSNDDPAAPNQKFTSEGPPESLPIGTAVDIDNDGPGVIIEDFGPLPDHAVADLGNGEQIRPRRYAVVRDDDGTVTFANEKQLHTATTDNSKGDPDPQ</sequence>